<evidence type="ECO:0000256" key="1">
    <source>
        <dbReference type="SAM" id="MobiDB-lite"/>
    </source>
</evidence>
<proteinExistence type="predicted"/>
<dbReference type="Proteomes" id="UP001229421">
    <property type="component" value="Unassembled WGS sequence"/>
</dbReference>
<feature type="compositionally biased region" description="Basic and acidic residues" evidence="1">
    <location>
        <begin position="95"/>
        <end position="104"/>
    </location>
</feature>
<name>A0AAD8JX46_TARER</name>
<dbReference type="EMBL" id="JAUHHV010000010">
    <property type="protein sequence ID" value="KAK1411126.1"/>
    <property type="molecule type" value="Genomic_DNA"/>
</dbReference>
<sequence>MGLGAAPGCPGSGAAHGPWCRVWTPDEEQTLTISWYLVRSDPTWYDPNSLEFWNSVVRIHSNRMRNRGVNGMTQFLLVKDIPPRKRHSSAENDPGAEHRPMRGA</sequence>
<protein>
    <submittedName>
        <fullName evidence="2">Uncharacterized protein</fullName>
    </submittedName>
</protein>
<accession>A0AAD8JX46</accession>
<evidence type="ECO:0000313" key="2">
    <source>
        <dbReference type="EMBL" id="KAK1411126.1"/>
    </source>
</evidence>
<feature type="region of interest" description="Disordered" evidence="1">
    <location>
        <begin position="80"/>
        <end position="104"/>
    </location>
</feature>
<dbReference type="AlphaFoldDB" id="A0AAD8JX46"/>
<evidence type="ECO:0000313" key="3">
    <source>
        <dbReference type="Proteomes" id="UP001229421"/>
    </source>
</evidence>
<reference evidence="2" key="1">
    <citation type="journal article" date="2023" name="bioRxiv">
        <title>Improved chromosome-level genome assembly for marigold (Tagetes erecta).</title>
        <authorList>
            <person name="Jiang F."/>
            <person name="Yuan L."/>
            <person name="Wang S."/>
            <person name="Wang H."/>
            <person name="Xu D."/>
            <person name="Wang A."/>
            <person name="Fan W."/>
        </authorList>
    </citation>
    <scope>NUCLEOTIDE SEQUENCE</scope>
    <source>
        <strain evidence="2">WSJ</strain>
        <tissue evidence="2">Leaf</tissue>
    </source>
</reference>
<comment type="caution">
    <text evidence="2">The sequence shown here is derived from an EMBL/GenBank/DDBJ whole genome shotgun (WGS) entry which is preliminary data.</text>
</comment>
<organism evidence="2 3">
    <name type="scientific">Tagetes erecta</name>
    <name type="common">African marigold</name>
    <dbReference type="NCBI Taxonomy" id="13708"/>
    <lineage>
        <taxon>Eukaryota</taxon>
        <taxon>Viridiplantae</taxon>
        <taxon>Streptophyta</taxon>
        <taxon>Embryophyta</taxon>
        <taxon>Tracheophyta</taxon>
        <taxon>Spermatophyta</taxon>
        <taxon>Magnoliopsida</taxon>
        <taxon>eudicotyledons</taxon>
        <taxon>Gunneridae</taxon>
        <taxon>Pentapetalae</taxon>
        <taxon>asterids</taxon>
        <taxon>campanulids</taxon>
        <taxon>Asterales</taxon>
        <taxon>Asteraceae</taxon>
        <taxon>Asteroideae</taxon>
        <taxon>Heliantheae alliance</taxon>
        <taxon>Tageteae</taxon>
        <taxon>Tagetes</taxon>
    </lineage>
</organism>
<gene>
    <name evidence="2" type="ORF">QVD17_37670</name>
</gene>
<keyword evidence="3" id="KW-1185">Reference proteome</keyword>